<proteinExistence type="predicted"/>
<evidence type="ECO:0000256" key="2">
    <source>
        <dbReference type="ARBA" id="ARBA00023125"/>
    </source>
</evidence>
<keyword evidence="1" id="KW-0805">Transcription regulation</keyword>
<evidence type="ECO:0000313" key="6">
    <source>
        <dbReference type="EMBL" id="MBC9208082.1"/>
    </source>
</evidence>
<comment type="caution">
    <text evidence="6">The sequence shown here is derived from an EMBL/GenBank/DDBJ whole genome shotgun (WGS) entry which is preliminary data.</text>
</comment>
<dbReference type="RefSeq" id="WP_187785245.1">
    <property type="nucleotide sequence ID" value="NZ_JACTVA010000026.1"/>
</dbReference>
<feature type="DNA-binding region" description="H-T-H motif" evidence="4">
    <location>
        <begin position="27"/>
        <end position="46"/>
    </location>
</feature>
<evidence type="ECO:0000256" key="4">
    <source>
        <dbReference type="PROSITE-ProRule" id="PRU00335"/>
    </source>
</evidence>
<dbReference type="InterPro" id="IPR009057">
    <property type="entry name" value="Homeodomain-like_sf"/>
</dbReference>
<dbReference type="InterPro" id="IPR036271">
    <property type="entry name" value="Tet_transcr_reg_TetR-rel_C_sf"/>
</dbReference>
<dbReference type="EMBL" id="JACTVA010000026">
    <property type="protein sequence ID" value="MBC9208082.1"/>
    <property type="molecule type" value="Genomic_DNA"/>
</dbReference>
<gene>
    <name evidence="6" type="ORF">IBL26_14650</name>
</gene>
<dbReference type="SUPFAM" id="SSF48498">
    <property type="entry name" value="Tetracyclin repressor-like, C-terminal domain"/>
    <property type="match status" value="1"/>
</dbReference>
<dbReference type="PANTHER" id="PTHR47506">
    <property type="entry name" value="TRANSCRIPTIONAL REGULATORY PROTEIN"/>
    <property type="match status" value="1"/>
</dbReference>
<dbReference type="Pfam" id="PF00440">
    <property type="entry name" value="TetR_N"/>
    <property type="match status" value="1"/>
</dbReference>
<protein>
    <submittedName>
        <fullName evidence="6">TetR/AcrR family transcriptional regulator</fullName>
    </submittedName>
</protein>
<keyword evidence="2 4" id="KW-0238">DNA-binding</keyword>
<organism evidence="6 7">
    <name type="scientific">Teichococcus aerophilus</name>
    <dbReference type="NCBI Taxonomy" id="1224513"/>
    <lineage>
        <taxon>Bacteria</taxon>
        <taxon>Pseudomonadati</taxon>
        <taxon>Pseudomonadota</taxon>
        <taxon>Alphaproteobacteria</taxon>
        <taxon>Acetobacterales</taxon>
        <taxon>Roseomonadaceae</taxon>
        <taxon>Roseomonas</taxon>
    </lineage>
</organism>
<keyword evidence="3" id="KW-0804">Transcription</keyword>
<dbReference type="SUPFAM" id="SSF46689">
    <property type="entry name" value="Homeodomain-like"/>
    <property type="match status" value="1"/>
</dbReference>
<evidence type="ECO:0000313" key="7">
    <source>
        <dbReference type="Proteomes" id="UP000626026"/>
    </source>
</evidence>
<keyword evidence="7" id="KW-1185">Reference proteome</keyword>
<name>A0ABR7RNE3_9PROT</name>
<dbReference type="PANTHER" id="PTHR47506:SF6">
    <property type="entry name" value="HTH-TYPE TRANSCRIPTIONAL REPRESSOR NEMR"/>
    <property type="match status" value="1"/>
</dbReference>
<evidence type="ECO:0000259" key="5">
    <source>
        <dbReference type="PROSITE" id="PS50977"/>
    </source>
</evidence>
<dbReference type="InterPro" id="IPR001647">
    <property type="entry name" value="HTH_TetR"/>
</dbReference>
<dbReference type="Proteomes" id="UP000626026">
    <property type="component" value="Unassembled WGS sequence"/>
</dbReference>
<dbReference type="PRINTS" id="PR00455">
    <property type="entry name" value="HTHTETR"/>
</dbReference>
<feature type="domain" description="HTH tetR-type" evidence="5">
    <location>
        <begin position="4"/>
        <end position="64"/>
    </location>
</feature>
<accession>A0ABR7RNE3</accession>
<evidence type="ECO:0000256" key="1">
    <source>
        <dbReference type="ARBA" id="ARBA00023015"/>
    </source>
</evidence>
<sequence length="184" mass="19226">MTVTDKWAEIVTGAAGAFEAGGFRGLGVDQVLAPSGASTRTLYKHFGSKDGLVLAVLEDRHQRFMARLDAAPGGGDAVAALFATLRQWLAEHGARGCMLLRARAEYAAASDAVVTLVHRQKQAFRHAIAQRVATALGRQDDRLATQIWLLFEGATAAASVADLTVVDAAEAAAASLLAAARGTL</sequence>
<evidence type="ECO:0000256" key="3">
    <source>
        <dbReference type="ARBA" id="ARBA00023163"/>
    </source>
</evidence>
<reference evidence="6 7" key="1">
    <citation type="journal article" date="2013" name="Int. J. Syst. Evol. Microbiol.">
        <title>Roseomonas aerophila sp. nov., isolated from air.</title>
        <authorList>
            <person name="Kim S.J."/>
            <person name="Weon H.Y."/>
            <person name="Ahn J.H."/>
            <person name="Hong S.B."/>
            <person name="Seok S.J."/>
            <person name="Whang K.S."/>
            <person name="Kwon S.W."/>
        </authorList>
    </citation>
    <scope>NUCLEOTIDE SEQUENCE [LARGE SCALE GENOMIC DNA]</scope>
    <source>
        <strain evidence="6 7">NBRC 108923</strain>
    </source>
</reference>
<dbReference type="PROSITE" id="PS50977">
    <property type="entry name" value="HTH_TETR_2"/>
    <property type="match status" value="1"/>
</dbReference>
<dbReference type="Gene3D" id="1.10.357.10">
    <property type="entry name" value="Tetracycline Repressor, domain 2"/>
    <property type="match status" value="1"/>
</dbReference>